<dbReference type="AlphaFoldDB" id="A4H2R9"/>
<evidence type="ECO:0000256" key="1">
    <source>
        <dbReference type="SAM" id="MobiDB-lite"/>
    </source>
</evidence>
<protein>
    <submittedName>
        <fullName evidence="2">Uncharacterized protein</fullName>
    </submittedName>
</protein>
<evidence type="ECO:0000313" key="2">
    <source>
        <dbReference type="EMBL" id="CAM32313.1"/>
    </source>
</evidence>
<feature type="region of interest" description="Disordered" evidence="1">
    <location>
        <begin position="378"/>
        <end position="417"/>
    </location>
</feature>
<dbReference type="EMBL" id="AM490195">
    <property type="protein sequence ID" value="CAM32313.1"/>
    <property type="molecule type" value="Genomic_DNA"/>
</dbReference>
<feature type="compositionally biased region" description="Basic and acidic residues" evidence="1">
    <location>
        <begin position="282"/>
        <end position="299"/>
    </location>
</feature>
<feature type="region of interest" description="Disordered" evidence="1">
    <location>
        <begin position="224"/>
        <end position="266"/>
    </location>
</feature>
<sequence length="417" mass="48576">MHRAFLRAHRGFAEKRHLIDAVASGVQRGGNRALIKRRGALAAIEHRYTNACRARWGTAVRLWRFVKGRQQLLRQRHRVFRRFHAVRDNCEIVLAYLRQHHPRRQHRAQLPNARAQERLALRFVNITQRLTSHIQQRGRTAARDGLLKQCDEQRLVRQTGERETSAAGARLVELLRKRLLVAVISAHQHTDLIILMQTRNSELMMRQFMRVQRVQRACNITQRVQDQAVDAPGDRHREDQRQQQEGGQQGRNRIDDKAVHPPGVRLQHQIGERLRVGGPLQRIERQGDLHRQLKDAGERHRNRALRRKAHAQRLELIRQHDISTANHAGGFNFAKDRLRFRNIGFQNGRRERLAHRAGDALHLHGGVVAMRLHEMKQQNDAENKKKKDGNGRNHRHLFYREGTTDSQLDSPLMPLPA</sequence>
<feature type="compositionally biased region" description="Basic and acidic residues" evidence="1">
    <location>
        <begin position="378"/>
        <end position="391"/>
    </location>
</feature>
<accession>A4H2R9</accession>
<organism evidence="2">
    <name type="scientific">Cronobacter sakazakii</name>
    <name type="common">Enterobacter sakazakii</name>
    <dbReference type="NCBI Taxonomy" id="28141"/>
    <lineage>
        <taxon>Bacteria</taxon>
        <taxon>Pseudomonadati</taxon>
        <taxon>Pseudomonadota</taxon>
        <taxon>Gammaproteobacteria</taxon>
        <taxon>Enterobacterales</taxon>
        <taxon>Enterobacteriaceae</taxon>
        <taxon>Cronobacter</taxon>
    </lineage>
</organism>
<feature type="region of interest" description="Disordered" evidence="1">
    <location>
        <begin position="279"/>
        <end position="301"/>
    </location>
</feature>
<proteinExistence type="predicted"/>
<reference evidence="2" key="1">
    <citation type="submission" date="2007-01" db="EMBL/GenBank/DDBJ databases">
        <title>Cellulose as an extra-cellular matrix component present in E. sakazakii biofilm.</title>
        <authorList>
            <person name="Grimm M."/>
            <person name="Stephan R."/>
            <person name="Manzardo G.G."/>
            <person name="Rattei T."/>
            <person name="Riedel K."/>
            <person name="Ruepp A."/>
            <person name="Frishman D."/>
            <person name="Lehner A."/>
        </authorList>
    </citation>
    <scope>NUCLEOTIDE SEQUENCE</scope>
</reference>
<name>A4H2R9_CROSK</name>
<feature type="compositionally biased region" description="Basic and acidic residues" evidence="1">
    <location>
        <begin position="232"/>
        <end position="242"/>
    </location>
</feature>